<dbReference type="Gene3D" id="2.160.20.10">
    <property type="entry name" value="Single-stranded right-handed beta-helix, Pectin lyase-like"/>
    <property type="match status" value="2"/>
</dbReference>
<reference evidence="1 2" key="1">
    <citation type="journal article" date="2013" name="Int. J. Syst. Evol. Microbiol.">
        <title>Chryseobacterium angstadtii sp. nov., isolated from a newt tank.</title>
        <authorList>
            <person name="Kirk K.E."/>
            <person name="Hoffman J.A."/>
            <person name="Smith K.A."/>
            <person name="Strahan B.L."/>
            <person name="Failor K.C."/>
            <person name="Krebs J.E."/>
            <person name="Gale A.N."/>
            <person name="Do T.D."/>
            <person name="Sontag T.C."/>
            <person name="Batties A.M."/>
            <person name="Mistiszyn K."/>
            <person name="Newman J.D."/>
        </authorList>
    </citation>
    <scope>NUCLEOTIDE SEQUENCE [LARGE SCALE GENOMIC DNA]</scope>
    <source>
        <strain evidence="1 2">KM</strain>
    </source>
</reference>
<dbReference type="PATRIC" id="fig|558151.6.peg.72"/>
<dbReference type="EMBL" id="LFND01000001">
    <property type="protein sequence ID" value="KMQ66049.1"/>
    <property type="molecule type" value="Genomic_DNA"/>
</dbReference>
<keyword evidence="2" id="KW-1185">Reference proteome</keyword>
<dbReference type="RefSeq" id="WP_048504654.1">
    <property type="nucleotide sequence ID" value="NZ_LFND01000001.1"/>
</dbReference>
<dbReference type="AlphaFoldDB" id="A0A0J7IJ84"/>
<protein>
    <recommendedName>
        <fullName evidence="3">Right handed beta helix domain-containing protein</fullName>
    </recommendedName>
</protein>
<dbReference type="InterPro" id="IPR006626">
    <property type="entry name" value="PbH1"/>
</dbReference>
<dbReference type="InterPro" id="IPR012334">
    <property type="entry name" value="Pectin_lyas_fold"/>
</dbReference>
<sequence>MTNCNSQKFPSTCEESTLIKTFHNTGEVIRYQEIAPIINSLLDGVVLRQENGKYYKAIYTDNTINIEWYRCTYPTDLTNGTGDKVMLTKAINTAAYLGATLRFDAKEYIVNEQLSFQDITCFRLLGDKQHTVVKSDKKNEGRLEGFYFSFIRCHNVIIEGLRFDQNKSNLITYSTADDAAHKEFNSGIYFFESSNIEITNCHFFDLYNRAVRIYSCYGDININNSLFESGVQEQIYVMEHLVVAQCPYAKVIVENNAFKNAENHNPDHGVVAIYAYELGEKGSVFINNNYFEYCGRNHTGVHRLYAIDFYDNVNNFIISNNIFKNMIWGAIRFDGTRENGIICNNVIHQLIADQDGMIMAASREAEKYNQTIFKNISINNNILDAATELSHGISIQGLSPFCAAENIEISNNKMYNLRYGIRIHGDVSVVSINNNQAFNLIGIGINIEGFKTGFNNVPLEPKKIEKIYINDNHLNARPETSFNGFVGIQINGLESKSKFMGRVLINDNFISGNSTGAGIVINTGKTLENKVTVAGNTVENLSMGFFIRTNKIFVKDNLIYNATEPIRDADVPGQTIYHENFYNNVII</sequence>
<organism evidence="1 2">
    <name type="scientific">Chryseobacterium angstadtii</name>
    <dbReference type="NCBI Taxonomy" id="558151"/>
    <lineage>
        <taxon>Bacteria</taxon>
        <taxon>Pseudomonadati</taxon>
        <taxon>Bacteroidota</taxon>
        <taxon>Flavobacteriia</taxon>
        <taxon>Flavobacteriales</taxon>
        <taxon>Weeksellaceae</taxon>
        <taxon>Chryseobacterium group</taxon>
        <taxon>Chryseobacterium</taxon>
    </lineage>
</organism>
<dbReference type="SUPFAM" id="SSF51126">
    <property type="entry name" value="Pectin lyase-like"/>
    <property type="match status" value="3"/>
</dbReference>
<dbReference type="OrthoDB" id="1218509at2"/>
<dbReference type="SMART" id="SM00710">
    <property type="entry name" value="PbH1"/>
    <property type="match status" value="9"/>
</dbReference>
<dbReference type="Proteomes" id="UP000036261">
    <property type="component" value="Unassembled WGS sequence"/>
</dbReference>
<accession>A0A0J7IJ84</accession>
<evidence type="ECO:0008006" key="3">
    <source>
        <dbReference type="Google" id="ProtNLM"/>
    </source>
</evidence>
<gene>
    <name evidence="1" type="ORF">ACM46_00335</name>
</gene>
<comment type="caution">
    <text evidence="1">The sequence shown here is derived from an EMBL/GenBank/DDBJ whole genome shotgun (WGS) entry which is preliminary data.</text>
</comment>
<evidence type="ECO:0000313" key="1">
    <source>
        <dbReference type="EMBL" id="KMQ66049.1"/>
    </source>
</evidence>
<dbReference type="InterPro" id="IPR011050">
    <property type="entry name" value="Pectin_lyase_fold/virulence"/>
</dbReference>
<evidence type="ECO:0000313" key="2">
    <source>
        <dbReference type="Proteomes" id="UP000036261"/>
    </source>
</evidence>
<name>A0A0J7IJ84_9FLAO</name>
<proteinExistence type="predicted"/>